<keyword evidence="1" id="KW-1133">Transmembrane helix</keyword>
<name>A0A433U2G5_ELYCH</name>
<feature type="transmembrane region" description="Helical" evidence="1">
    <location>
        <begin position="148"/>
        <end position="173"/>
    </location>
</feature>
<keyword evidence="3" id="KW-1185">Reference proteome</keyword>
<keyword evidence="1" id="KW-0812">Transmembrane</keyword>
<reference evidence="2 3" key="1">
    <citation type="submission" date="2019-01" db="EMBL/GenBank/DDBJ databases">
        <title>A draft genome assembly of the solar-powered sea slug Elysia chlorotica.</title>
        <authorList>
            <person name="Cai H."/>
            <person name="Li Q."/>
            <person name="Fang X."/>
            <person name="Li J."/>
            <person name="Curtis N.E."/>
            <person name="Altenburger A."/>
            <person name="Shibata T."/>
            <person name="Feng M."/>
            <person name="Maeda T."/>
            <person name="Schwartz J.A."/>
            <person name="Shigenobu S."/>
            <person name="Lundholm N."/>
            <person name="Nishiyama T."/>
            <person name="Yang H."/>
            <person name="Hasebe M."/>
            <person name="Li S."/>
            <person name="Pierce S.K."/>
            <person name="Wang J."/>
        </authorList>
    </citation>
    <scope>NUCLEOTIDE SEQUENCE [LARGE SCALE GENOMIC DNA]</scope>
    <source>
        <strain evidence="2">EC2010</strain>
        <tissue evidence="2">Whole organism of an adult</tissue>
    </source>
</reference>
<sequence length="295" mass="30078">MLLQGGSLVVVDFVVVGADGVVFVGIFVVVVYSIAGLLAAGVFDVGDGVVGLRVSKVYEDGILFVICVWSSLPSEVGLEDVFLGGTFVTEGAGRFCFDVCCGGVFVLESTMLVDEEGEAVLDRAVEICAGARDVGCATECVFCPDVCVVWTTLGCVVLVSCLVVCVSIIAVVVDGTSTESPETVFGPDSGDSVIASVLFMSKNGDLVSSLDVVGVGLSTVVDGNDDNFSLAVTLVGGEDVLISCIIVELVVEMSTPGGLDTELGISVIGSVLFASNAEEVVVRAGAAEEDGCVVV</sequence>
<dbReference type="EMBL" id="RQTK01000094">
    <property type="protein sequence ID" value="RUS88013.1"/>
    <property type="molecule type" value="Genomic_DNA"/>
</dbReference>
<proteinExistence type="predicted"/>
<evidence type="ECO:0000256" key="1">
    <source>
        <dbReference type="SAM" id="Phobius"/>
    </source>
</evidence>
<evidence type="ECO:0000313" key="2">
    <source>
        <dbReference type="EMBL" id="RUS88013.1"/>
    </source>
</evidence>
<feature type="transmembrane region" description="Helical" evidence="1">
    <location>
        <begin position="20"/>
        <end position="43"/>
    </location>
</feature>
<accession>A0A433U2G5</accession>
<keyword evidence="1" id="KW-0472">Membrane</keyword>
<gene>
    <name evidence="2" type="ORF">EGW08_004179</name>
</gene>
<comment type="caution">
    <text evidence="2">The sequence shown here is derived from an EMBL/GenBank/DDBJ whole genome shotgun (WGS) entry which is preliminary data.</text>
</comment>
<dbReference type="AlphaFoldDB" id="A0A433U2G5"/>
<protein>
    <submittedName>
        <fullName evidence="2">Uncharacterized protein</fullName>
    </submittedName>
</protein>
<dbReference type="Proteomes" id="UP000271974">
    <property type="component" value="Unassembled WGS sequence"/>
</dbReference>
<organism evidence="2 3">
    <name type="scientific">Elysia chlorotica</name>
    <name type="common">Eastern emerald elysia</name>
    <name type="synonym">Sea slug</name>
    <dbReference type="NCBI Taxonomy" id="188477"/>
    <lineage>
        <taxon>Eukaryota</taxon>
        <taxon>Metazoa</taxon>
        <taxon>Spiralia</taxon>
        <taxon>Lophotrochozoa</taxon>
        <taxon>Mollusca</taxon>
        <taxon>Gastropoda</taxon>
        <taxon>Heterobranchia</taxon>
        <taxon>Euthyneura</taxon>
        <taxon>Panpulmonata</taxon>
        <taxon>Sacoglossa</taxon>
        <taxon>Placobranchoidea</taxon>
        <taxon>Plakobranchidae</taxon>
        <taxon>Elysia</taxon>
    </lineage>
</organism>
<evidence type="ECO:0000313" key="3">
    <source>
        <dbReference type="Proteomes" id="UP000271974"/>
    </source>
</evidence>